<evidence type="ECO:0000313" key="2">
    <source>
        <dbReference type="Proteomes" id="UP000031202"/>
    </source>
</evidence>
<reference evidence="1 2" key="1">
    <citation type="submission" date="2014-12" db="EMBL/GenBank/DDBJ databases">
        <title>Genome sequencing of Microbacterium hominis TPW29.</title>
        <authorList>
            <person name="Tan P.W."/>
            <person name="Chan K.-G."/>
        </authorList>
    </citation>
    <scope>NUCLEOTIDE SEQUENCE [LARGE SCALE GENOMIC DNA]</scope>
    <source>
        <strain evidence="1 2">TPW29</strain>
    </source>
</reference>
<comment type="caution">
    <text evidence="1">The sequence shown here is derived from an EMBL/GenBank/DDBJ whole genome shotgun (WGS) entry which is preliminary data.</text>
</comment>
<keyword evidence="1" id="KW-0456">Lyase</keyword>
<dbReference type="GO" id="GO:0016829">
    <property type="term" value="F:lyase activity"/>
    <property type="evidence" value="ECO:0007669"/>
    <property type="project" value="UniProtKB-KW"/>
</dbReference>
<gene>
    <name evidence="1" type="ORF">RM52_08420</name>
</gene>
<organism evidence="1 2">
    <name type="scientific">Microbacterium hominis</name>
    <dbReference type="NCBI Taxonomy" id="162426"/>
    <lineage>
        <taxon>Bacteria</taxon>
        <taxon>Bacillati</taxon>
        <taxon>Actinomycetota</taxon>
        <taxon>Actinomycetes</taxon>
        <taxon>Micrococcales</taxon>
        <taxon>Microbacteriaceae</taxon>
        <taxon>Microbacterium</taxon>
    </lineage>
</organism>
<proteinExistence type="predicted"/>
<dbReference type="RefSeq" id="WP_039415562.1">
    <property type="nucleotide sequence ID" value="NZ_JWSZ01000011.1"/>
</dbReference>
<dbReference type="Proteomes" id="UP000031202">
    <property type="component" value="Unassembled WGS sequence"/>
</dbReference>
<accession>A0A0B4CMD2</accession>
<sequence>MEAPVDWSARLRKLDAAEWAPVVEAASGLPGPRANLRLVAAAAAIAGAREIDALLRSGSEFATMCAAAAIARRAADPQEQARARDLACDGRRRVREGVAIGLQLWGDVEPNAMAEVATMWARDAHPLVQRAAVAAICEPRLLTSPREAARAVAVCATATESLRSLSADRRRDPGVRPLRQTLGYGWSVAVASDPAPGLAAFHALALDDPDVAWIVRENRAKKRLAVLLTPSPPHEHA</sequence>
<evidence type="ECO:0000313" key="1">
    <source>
        <dbReference type="EMBL" id="KIC57637.1"/>
    </source>
</evidence>
<name>A0A0B4CMD2_9MICO</name>
<dbReference type="EMBL" id="JWSZ01000011">
    <property type="protein sequence ID" value="KIC57637.1"/>
    <property type="molecule type" value="Genomic_DNA"/>
</dbReference>
<protein>
    <submittedName>
        <fullName evidence="1">PBS lyase heat domain-containing protein repeat-containing protein</fullName>
    </submittedName>
</protein>
<dbReference type="AlphaFoldDB" id="A0A0B4CMD2"/>